<sequence>MTEDDWEKRYTAAIARNITSIREHSGMTLNQFADACDRMVGIPGSFRANTMQALFAGKRKNIAAAELAVFAKVLGVPIVALLVPVLDGGNMANVLRGEVDTLAAWHEAVGSGTPASSSETSARVVHALDEFASFDRALAEFRNVTFATAFLHSDYAGNVTVQDSPEALLGQAIVALTECRHFLKGFDERGVTVDEADPVIKWCRQLNPKYLTFETLSEYGNLLYRIASGEEAYDAPPPDPAQ</sequence>
<keyword evidence="2" id="KW-1185">Reference proteome</keyword>
<dbReference type="Gene3D" id="1.10.260.40">
    <property type="entry name" value="lambda repressor-like DNA-binding domains"/>
    <property type="match status" value="1"/>
</dbReference>
<organism evidence="1 2">
    <name type="scientific">Microbacterium murale</name>
    <dbReference type="NCBI Taxonomy" id="1081040"/>
    <lineage>
        <taxon>Bacteria</taxon>
        <taxon>Bacillati</taxon>
        <taxon>Actinomycetota</taxon>
        <taxon>Actinomycetes</taxon>
        <taxon>Micrococcales</taxon>
        <taxon>Microbacteriaceae</taxon>
        <taxon>Microbacterium</taxon>
    </lineage>
</organism>
<dbReference type="InterPro" id="IPR001387">
    <property type="entry name" value="Cro/C1-type_HTH"/>
</dbReference>
<gene>
    <name evidence="1" type="ORF">GCM10007269_27460</name>
</gene>
<dbReference type="RefSeq" id="WP_188437133.1">
    <property type="nucleotide sequence ID" value="NZ_BMCM01000004.1"/>
</dbReference>
<evidence type="ECO:0000313" key="2">
    <source>
        <dbReference type="Proteomes" id="UP000629365"/>
    </source>
</evidence>
<comment type="caution">
    <text evidence="1">The sequence shown here is derived from an EMBL/GenBank/DDBJ whole genome shotgun (WGS) entry which is preliminary data.</text>
</comment>
<dbReference type="Proteomes" id="UP000629365">
    <property type="component" value="Unassembled WGS sequence"/>
</dbReference>
<accession>A0ABQ1RWI3</accession>
<reference evidence="2" key="1">
    <citation type="journal article" date="2019" name="Int. J. Syst. Evol. Microbiol.">
        <title>The Global Catalogue of Microorganisms (GCM) 10K type strain sequencing project: providing services to taxonomists for standard genome sequencing and annotation.</title>
        <authorList>
            <consortium name="The Broad Institute Genomics Platform"/>
            <consortium name="The Broad Institute Genome Sequencing Center for Infectious Disease"/>
            <person name="Wu L."/>
            <person name="Ma J."/>
        </authorList>
    </citation>
    <scope>NUCLEOTIDE SEQUENCE [LARGE SCALE GENOMIC DNA]</scope>
    <source>
        <strain evidence="2">CCM 7640</strain>
    </source>
</reference>
<proteinExistence type="predicted"/>
<protein>
    <recommendedName>
        <fullName evidence="3">HTH cro/C1-type domain-containing protein</fullName>
    </recommendedName>
</protein>
<dbReference type="InterPro" id="IPR010982">
    <property type="entry name" value="Lambda_DNA-bd_dom_sf"/>
</dbReference>
<name>A0ABQ1RWI3_9MICO</name>
<evidence type="ECO:0000313" key="1">
    <source>
        <dbReference type="EMBL" id="GGD83128.1"/>
    </source>
</evidence>
<dbReference type="EMBL" id="BMCM01000004">
    <property type="protein sequence ID" value="GGD83128.1"/>
    <property type="molecule type" value="Genomic_DNA"/>
</dbReference>
<evidence type="ECO:0008006" key="3">
    <source>
        <dbReference type="Google" id="ProtNLM"/>
    </source>
</evidence>
<dbReference type="CDD" id="cd00093">
    <property type="entry name" value="HTH_XRE"/>
    <property type="match status" value="1"/>
</dbReference>